<reference evidence="1" key="1">
    <citation type="submission" date="2015-06" db="EMBL/GenBank/DDBJ databases">
        <authorList>
            <person name="Nguyen H."/>
        </authorList>
    </citation>
    <scope>NUCLEOTIDE SEQUENCE</scope>
    <source>
        <strain evidence="1">DAOM 180753</strain>
    </source>
</reference>
<accession>A0AAI9TEP6</accession>
<gene>
    <name evidence="1" type="ORF">VN97_g8318</name>
</gene>
<proteinExistence type="predicted"/>
<sequence length="208" mass="23571">MRADVALVIIPEEAELVIPILRKHADPPTHLLLYAAPFTKRMLHFNRLDYYSLPRLPTGWNPPSWLPFELGILAGRLYFAFAECQYLRRRIHACSGRPSEVENLPTSNSVEMEITLAFLQEWLSLRRPGQDISHTPMGYICQGLTLWADHPFFSTSTGAELGTNVDNDVFYASCHTYNNEESDSASDGEVIIVDQIVEEENESGEDNE</sequence>
<comment type="caution">
    <text evidence="1">The sequence shown here is derived from an EMBL/GenBank/DDBJ whole genome shotgun (WGS) entry which is preliminary data.</text>
</comment>
<dbReference type="Proteomes" id="UP001227192">
    <property type="component" value="Unassembled WGS sequence"/>
</dbReference>
<organism evidence="1 2">
    <name type="scientific">Penicillium thymicola</name>
    <dbReference type="NCBI Taxonomy" id="293382"/>
    <lineage>
        <taxon>Eukaryota</taxon>
        <taxon>Fungi</taxon>
        <taxon>Dikarya</taxon>
        <taxon>Ascomycota</taxon>
        <taxon>Pezizomycotina</taxon>
        <taxon>Eurotiomycetes</taxon>
        <taxon>Eurotiomycetidae</taxon>
        <taxon>Eurotiales</taxon>
        <taxon>Aspergillaceae</taxon>
        <taxon>Penicillium</taxon>
    </lineage>
</organism>
<name>A0AAI9TEP6_PENTH</name>
<protein>
    <submittedName>
        <fullName evidence="1">Uncharacterized protein</fullName>
    </submittedName>
</protein>
<dbReference type="AlphaFoldDB" id="A0AAI9TEP6"/>
<keyword evidence="2" id="KW-1185">Reference proteome</keyword>
<evidence type="ECO:0000313" key="2">
    <source>
        <dbReference type="Proteomes" id="UP001227192"/>
    </source>
</evidence>
<reference evidence="1" key="2">
    <citation type="journal article" date="2016" name="Fungal Biol.">
        <title>Ochratoxin A production by Penicillium thymicola.</title>
        <authorList>
            <person name="Nguyen H.D.T."/>
            <person name="McMullin D.R."/>
            <person name="Ponomareva E."/>
            <person name="Riley R."/>
            <person name="Pomraning K.R."/>
            <person name="Baker S.E."/>
            <person name="Seifert K.A."/>
        </authorList>
    </citation>
    <scope>NUCLEOTIDE SEQUENCE</scope>
    <source>
        <strain evidence="1">DAOM 180753</strain>
    </source>
</reference>
<evidence type="ECO:0000313" key="1">
    <source>
        <dbReference type="EMBL" id="KAJ9485044.1"/>
    </source>
</evidence>
<dbReference type="EMBL" id="LACB01000292">
    <property type="protein sequence ID" value="KAJ9485044.1"/>
    <property type="molecule type" value="Genomic_DNA"/>
</dbReference>